<accession>A0A0G4KHG9</accession>
<dbReference type="AlphaFoldDB" id="A0A0G4KHG9"/>
<dbReference type="Pfam" id="PF24138">
    <property type="entry name" value="TPR_TNPO3_IPO13_2nd"/>
    <property type="match status" value="1"/>
</dbReference>
<dbReference type="Proteomes" id="UP000045706">
    <property type="component" value="Unassembled WGS sequence"/>
</dbReference>
<dbReference type="InterPro" id="IPR057941">
    <property type="entry name" value="TPR_TNPO3_IPO13_2nd"/>
</dbReference>
<gene>
    <name evidence="1" type="ORF">BN1723_020812</name>
</gene>
<name>A0A0G4KHG9_VERLO</name>
<feature type="non-terminal residue" evidence="1">
    <location>
        <position position="73"/>
    </location>
</feature>
<dbReference type="EMBL" id="CVQI01000385">
    <property type="protein sequence ID" value="CRJ95673.1"/>
    <property type="molecule type" value="Genomic_DNA"/>
</dbReference>
<protein>
    <submittedName>
        <fullName evidence="1">Uncharacterized protein</fullName>
    </submittedName>
</protein>
<reference evidence="2" key="1">
    <citation type="submission" date="2015-05" db="EMBL/GenBank/DDBJ databases">
        <authorList>
            <person name="Fogelqvist Johan"/>
        </authorList>
    </citation>
    <scope>NUCLEOTIDE SEQUENCE [LARGE SCALE GENOMIC DNA]</scope>
</reference>
<proteinExistence type="predicted"/>
<dbReference type="InterPro" id="IPR011989">
    <property type="entry name" value="ARM-like"/>
</dbReference>
<sequence length="73" mass="8704">PIVDAVLECAARDRDREVIEHTFDFWYELKQYLVLDIYIEARLQLVDVYGKLVDVLFNHLRYPEGNENDLFEG</sequence>
<evidence type="ECO:0000313" key="2">
    <source>
        <dbReference type="Proteomes" id="UP000045706"/>
    </source>
</evidence>
<organism evidence="1 2">
    <name type="scientific">Verticillium longisporum</name>
    <name type="common">Verticillium dahliae var. longisporum</name>
    <dbReference type="NCBI Taxonomy" id="100787"/>
    <lineage>
        <taxon>Eukaryota</taxon>
        <taxon>Fungi</taxon>
        <taxon>Dikarya</taxon>
        <taxon>Ascomycota</taxon>
        <taxon>Pezizomycotina</taxon>
        <taxon>Sordariomycetes</taxon>
        <taxon>Hypocreomycetidae</taxon>
        <taxon>Glomerellales</taxon>
        <taxon>Plectosphaerellaceae</taxon>
        <taxon>Verticillium</taxon>
    </lineage>
</organism>
<feature type="non-terminal residue" evidence="1">
    <location>
        <position position="1"/>
    </location>
</feature>
<dbReference type="Gene3D" id="1.25.10.10">
    <property type="entry name" value="Leucine-rich Repeat Variant"/>
    <property type="match status" value="1"/>
</dbReference>
<evidence type="ECO:0000313" key="1">
    <source>
        <dbReference type="EMBL" id="CRJ95673.1"/>
    </source>
</evidence>